<name>A0A158Q3Z9_DRAME</name>
<gene>
    <name evidence="1" type="ORF">DME_LOCUS7696</name>
</gene>
<dbReference type="WBParaSite" id="DME_0000369101-mRNA-1">
    <property type="protein sequence ID" value="DME_0000369101-mRNA-1"/>
    <property type="gene ID" value="DME_0000369101"/>
</dbReference>
<keyword evidence="3" id="KW-1185">Reference proteome</keyword>
<protein>
    <submittedName>
        <fullName evidence="4">TPX2_importin domain-containing protein</fullName>
    </submittedName>
</protein>
<evidence type="ECO:0000313" key="4">
    <source>
        <dbReference type="WBParaSite" id="DME_0000369101-mRNA-1"/>
    </source>
</evidence>
<dbReference type="Proteomes" id="UP000038040">
    <property type="component" value="Unplaced"/>
</dbReference>
<organism evidence="2 4">
    <name type="scientific">Dracunculus medinensis</name>
    <name type="common">Guinea worm</name>
    <dbReference type="NCBI Taxonomy" id="318479"/>
    <lineage>
        <taxon>Eukaryota</taxon>
        <taxon>Metazoa</taxon>
        <taxon>Ecdysozoa</taxon>
        <taxon>Nematoda</taxon>
        <taxon>Chromadorea</taxon>
        <taxon>Rhabditida</taxon>
        <taxon>Spirurina</taxon>
        <taxon>Dracunculoidea</taxon>
        <taxon>Dracunculidae</taxon>
        <taxon>Dracunculus</taxon>
    </lineage>
</organism>
<dbReference type="EMBL" id="UYYG01001162">
    <property type="protein sequence ID" value="VDN57723.1"/>
    <property type="molecule type" value="Genomic_DNA"/>
</dbReference>
<dbReference type="Proteomes" id="UP000274756">
    <property type="component" value="Unassembled WGS sequence"/>
</dbReference>
<evidence type="ECO:0000313" key="3">
    <source>
        <dbReference type="Proteomes" id="UP000274756"/>
    </source>
</evidence>
<sequence>MVRSPSIHALDSPHQFLSVSKQGYSQMEHFASANDEAFTFTFGAFLVHFIDQRFGSYFKRSKMSTRRNRNDEIILTAAEKRRRMIEYASLNYKHSIGPWSLRQRTEKKMALKDPVAYVRECSEQVVLEDRKIEMIEKIPDEKRKRDSLFPNGINPFLAAVEERNKRKQNISELKENLTLNQSRGTSQLSSSVKKLAGSTLEMRTPQLSLHFGQDDLNICLRRISTKNLVKLKAAIEQVQMERTVEESKMNAVDKCNCATTFPFSSEQSKVENSNADLSHSCTKENYCTSTPNYGCHRQLFFPYCGSVVKKIDGINEERQLAQILSNQRIMIPLVSASPSVVIDGLLSLILKIPKVIISSSNASLLCSVHS</sequence>
<evidence type="ECO:0000313" key="2">
    <source>
        <dbReference type="Proteomes" id="UP000038040"/>
    </source>
</evidence>
<reference evidence="4" key="1">
    <citation type="submission" date="2016-04" db="UniProtKB">
        <authorList>
            <consortium name="WormBaseParasite"/>
        </authorList>
    </citation>
    <scope>IDENTIFICATION</scope>
</reference>
<dbReference type="AlphaFoldDB" id="A0A158Q3Z9"/>
<proteinExistence type="predicted"/>
<reference evidence="1 3" key="2">
    <citation type="submission" date="2018-11" db="EMBL/GenBank/DDBJ databases">
        <authorList>
            <consortium name="Pathogen Informatics"/>
        </authorList>
    </citation>
    <scope>NUCLEOTIDE SEQUENCE [LARGE SCALE GENOMIC DNA]</scope>
</reference>
<evidence type="ECO:0000313" key="1">
    <source>
        <dbReference type="EMBL" id="VDN57723.1"/>
    </source>
</evidence>
<accession>A0A158Q3Z9</accession>